<keyword evidence="2" id="KW-1185">Reference proteome</keyword>
<gene>
    <name evidence="1" type="ORF">PPSIR1_41009</name>
</gene>
<accession>A6GG10</accession>
<proteinExistence type="predicted"/>
<sequence length="176" mass="19694">MTSRSFETVLVVALSGLGKSWLADAEPEGVYDGDRCIYAAVAEAFPELESRARLRAWRELARRRPWEGSGSADEEALALWAGTRRSMIAALHDVVRSGHYRLVVTSLVQPDWTVKHYYGIERHRYLEHLRRCGRALDNGHGEAANDRLEGFAPLTRLAPGTHLAQCPRIRAWAGMG</sequence>
<comment type="caution">
    <text evidence="1">The sequence shown here is derived from an EMBL/GenBank/DDBJ whole genome shotgun (WGS) entry which is preliminary data.</text>
</comment>
<reference evidence="1 2" key="1">
    <citation type="submission" date="2007-06" db="EMBL/GenBank/DDBJ databases">
        <authorList>
            <person name="Shimkets L."/>
            <person name="Ferriera S."/>
            <person name="Johnson J."/>
            <person name="Kravitz S."/>
            <person name="Beeson K."/>
            <person name="Sutton G."/>
            <person name="Rogers Y.-H."/>
            <person name="Friedman R."/>
            <person name="Frazier M."/>
            <person name="Venter J.C."/>
        </authorList>
    </citation>
    <scope>NUCLEOTIDE SEQUENCE [LARGE SCALE GENOMIC DNA]</scope>
    <source>
        <strain evidence="1 2">SIR-1</strain>
    </source>
</reference>
<dbReference type="STRING" id="391625.PPSIR1_41009"/>
<dbReference type="RefSeq" id="WP_006975650.1">
    <property type="nucleotide sequence ID" value="NZ_ABCS01000100.1"/>
</dbReference>
<name>A6GG10_9BACT</name>
<evidence type="ECO:0000313" key="1">
    <source>
        <dbReference type="EMBL" id="EDM75197.1"/>
    </source>
</evidence>
<dbReference type="Proteomes" id="UP000005801">
    <property type="component" value="Unassembled WGS sequence"/>
</dbReference>
<evidence type="ECO:0000313" key="2">
    <source>
        <dbReference type="Proteomes" id="UP000005801"/>
    </source>
</evidence>
<dbReference type="EMBL" id="ABCS01000100">
    <property type="protein sequence ID" value="EDM75197.1"/>
    <property type="molecule type" value="Genomic_DNA"/>
</dbReference>
<protein>
    <submittedName>
        <fullName evidence="1">Uncharacterized protein</fullName>
    </submittedName>
</protein>
<dbReference type="AlphaFoldDB" id="A6GG10"/>
<organism evidence="1 2">
    <name type="scientific">Plesiocystis pacifica SIR-1</name>
    <dbReference type="NCBI Taxonomy" id="391625"/>
    <lineage>
        <taxon>Bacteria</taxon>
        <taxon>Pseudomonadati</taxon>
        <taxon>Myxococcota</taxon>
        <taxon>Polyangia</taxon>
        <taxon>Nannocystales</taxon>
        <taxon>Nannocystaceae</taxon>
        <taxon>Plesiocystis</taxon>
    </lineage>
</organism>